<dbReference type="InterPro" id="IPR043129">
    <property type="entry name" value="ATPase_NBD"/>
</dbReference>
<dbReference type="Gene3D" id="3.30.420.40">
    <property type="match status" value="2"/>
</dbReference>
<dbReference type="SUPFAM" id="SSF53067">
    <property type="entry name" value="Actin-like ATPase domain"/>
    <property type="match status" value="1"/>
</dbReference>
<sequence>MPFPVSEVYWGVDLGGTKIEAVVIDGALKPICRRRIATEAEGGYSHILERISTLLDRVSRESGFPIPERIGIGTPGRYDAVSGRMKNSNTVALNGRDLKRDLEHLLHRELLIENDANCFALAESMLGCGAEVMRDPSKMAFGIILGTGVGGGIVCHGRVRHGAHGIAGEWGHNELLPDGEACYCGRRGCVETVISGPALERYYKALTGSFKPLSQIASDYGSDSAAAETIERLLLYFGKALARVINILDPDLCIIGGGVGQVEQLYSPEARSAIERHLFNSELRIPILKPLLGDSAGVFGAALLARTTLH</sequence>
<organism evidence="2 3">
    <name type="scientific">Chlorobium ferrooxidans DSM 13031</name>
    <dbReference type="NCBI Taxonomy" id="377431"/>
    <lineage>
        <taxon>Bacteria</taxon>
        <taxon>Pseudomonadati</taxon>
        <taxon>Chlorobiota</taxon>
        <taxon>Chlorobiia</taxon>
        <taxon>Chlorobiales</taxon>
        <taxon>Chlorobiaceae</taxon>
        <taxon>Chlorobium/Pelodictyon group</taxon>
        <taxon>Chlorobium</taxon>
    </lineage>
</organism>
<accession>Q0YPV8</accession>
<evidence type="ECO:0000313" key="2">
    <source>
        <dbReference type="EMBL" id="EAT58303.1"/>
    </source>
</evidence>
<dbReference type="PANTHER" id="PTHR18964:SF149">
    <property type="entry name" value="BIFUNCTIONAL UDP-N-ACETYLGLUCOSAMINE 2-EPIMERASE_N-ACETYLMANNOSAMINE KINASE"/>
    <property type="match status" value="1"/>
</dbReference>
<reference evidence="2 3" key="1">
    <citation type="submission" date="2006-07" db="EMBL/GenBank/DDBJ databases">
        <title>Annotation of the draft genome assembly of Chlorobium ferroxidans DSM 13031.</title>
        <authorList>
            <consortium name="US DOE Joint Genome Institute (JGI-ORNL)"/>
            <person name="Larimer F."/>
            <person name="Land M."/>
            <person name="Hauser L."/>
        </authorList>
    </citation>
    <scope>NUCLEOTIDE SEQUENCE [LARGE SCALE GENOMIC DNA]</scope>
    <source>
        <strain evidence="2 3">DSM 13031</strain>
    </source>
</reference>
<dbReference type="Pfam" id="PF00480">
    <property type="entry name" value="ROK"/>
    <property type="match status" value="1"/>
</dbReference>
<name>Q0YPV8_9CHLB</name>
<dbReference type="PANTHER" id="PTHR18964">
    <property type="entry name" value="ROK (REPRESSOR, ORF, KINASE) FAMILY"/>
    <property type="match status" value="1"/>
</dbReference>
<comment type="caution">
    <text evidence="2">The sequence shown here is derived from an EMBL/GenBank/DDBJ whole genome shotgun (WGS) entry which is preliminary data.</text>
</comment>
<proteinExistence type="inferred from homology"/>
<keyword evidence="3" id="KW-1185">Reference proteome</keyword>
<dbReference type="GO" id="GO:0008761">
    <property type="term" value="F:UDP-N-acetylglucosamine 2-epimerase activity"/>
    <property type="evidence" value="ECO:0007669"/>
    <property type="project" value="TreeGrafter"/>
</dbReference>
<dbReference type="EMBL" id="AASE01000023">
    <property type="protein sequence ID" value="EAT58303.1"/>
    <property type="molecule type" value="Genomic_DNA"/>
</dbReference>
<dbReference type="InterPro" id="IPR049874">
    <property type="entry name" value="ROK_cs"/>
</dbReference>
<dbReference type="AlphaFoldDB" id="Q0YPV8"/>
<protein>
    <submittedName>
        <fullName evidence="2">ROK</fullName>
    </submittedName>
</protein>
<gene>
    <name evidence="2" type="ORF">CferDRAFT_0419</name>
</gene>
<evidence type="ECO:0000256" key="1">
    <source>
        <dbReference type="ARBA" id="ARBA00006479"/>
    </source>
</evidence>
<comment type="similarity">
    <text evidence="1">Belongs to the ROK (NagC/XylR) family.</text>
</comment>
<dbReference type="CDD" id="cd24066">
    <property type="entry name" value="ASKHA_NBD_ROK_EcFRK-like"/>
    <property type="match status" value="1"/>
</dbReference>
<dbReference type="PROSITE" id="PS01125">
    <property type="entry name" value="ROK"/>
    <property type="match status" value="1"/>
</dbReference>
<dbReference type="InterPro" id="IPR000600">
    <property type="entry name" value="ROK"/>
</dbReference>
<dbReference type="Proteomes" id="UP000004162">
    <property type="component" value="Unassembled WGS sequence"/>
</dbReference>
<evidence type="ECO:0000313" key="3">
    <source>
        <dbReference type="Proteomes" id="UP000004162"/>
    </source>
</evidence>
<dbReference type="GO" id="GO:0009384">
    <property type="term" value="F:N-acylmannosamine kinase activity"/>
    <property type="evidence" value="ECO:0007669"/>
    <property type="project" value="TreeGrafter"/>
</dbReference>
<reference evidence="2 3" key="2">
    <citation type="submission" date="2006-07" db="EMBL/GenBank/DDBJ databases">
        <title>Sequencing of the draft genome and assembly of Chlorobium ferroxidans DSM 13031.</title>
        <authorList>
            <consortium name="US DOE Joint Genome Institute (JGI-PGF)"/>
            <person name="Copeland A."/>
            <person name="Lucas S."/>
            <person name="Lapidus A."/>
            <person name="Barry K."/>
            <person name="Glavina del Rio T."/>
            <person name="Dalin E."/>
            <person name="Tice H."/>
            <person name="Bruce D."/>
            <person name="Pitluck S."/>
            <person name="Richardson P."/>
        </authorList>
    </citation>
    <scope>NUCLEOTIDE SEQUENCE [LARGE SCALE GENOMIC DNA]</scope>
    <source>
        <strain evidence="2 3">DSM 13031</strain>
    </source>
</reference>